<protein>
    <submittedName>
        <fullName evidence="1">Uncharacterized protein</fullName>
    </submittedName>
</protein>
<name>A0ACC0DY43_9BASI</name>
<evidence type="ECO:0000313" key="1">
    <source>
        <dbReference type="EMBL" id="KAI7940921.1"/>
    </source>
</evidence>
<organism evidence="1 2">
    <name type="scientific">Puccinia striiformis f. sp. tritici</name>
    <dbReference type="NCBI Taxonomy" id="168172"/>
    <lineage>
        <taxon>Eukaryota</taxon>
        <taxon>Fungi</taxon>
        <taxon>Dikarya</taxon>
        <taxon>Basidiomycota</taxon>
        <taxon>Pucciniomycotina</taxon>
        <taxon>Pucciniomycetes</taxon>
        <taxon>Pucciniales</taxon>
        <taxon>Pucciniaceae</taxon>
        <taxon>Puccinia</taxon>
    </lineage>
</organism>
<sequence>MIFLLGTGNPRWVWYHAYFDKINMVSQLGKQLDPQQPARSQSPLYRTTCQSISPIAIQRQQRTQVRWLLYLRHDIAVQTYLGRLQPFGNTLKTPTNPRNSAFGKDPRNAIRKETDQRINREAVESTAHVTSQGFMFNCLPAKRLSLCGPGYDTRSQDQFLFPAMATRPANHPVNISGAFQAIADLTFHISPNAMYSAGINTDWTSVVGSGYVKERREVETNGGDGEAQLEVIVGHDDWDSHNRCHKAFKVKYIVPGSKNMVKTHVLYAVGREMQIVGHLVDWDVDMQMAVVLVKSVSLANGHQNPCLASQLSPSGATPGKNGRTLQAMSILDYKFGNKPVTPVTPGRSVVGTSDAGSPLEGKGKAQEPEETDKAKDILEAEGDKENSSSGTSKPNEDPLQKVKDKVIWELG</sequence>
<proteinExistence type="predicted"/>
<reference evidence="2" key="2">
    <citation type="journal article" date="2018" name="Mol. Plant Microbe Interact.">
        <title>Genome sequence resources for the wheat stripe rust pathogen (Puccinia striiformis f. sp. tritici) and the barley stripe rust pathogen (Puccinia striiformis f. sp. hordei).</title>
        <authorList>
            <person name="Xia C."/>
            <person name="Wang M."/>
            <person name="Yin C."/>
            <person name="Cornejo O.E."/>
            <person name="Hulbert S.H."/>
            <person name="Chen X."/>
        </authorList>
    </citation>
    <scope>NUCLEOTIDE SEQUENCE [LARGE SCALE GENOMIC DNA]</scope>
    <source>
        <strain evidence="2">93-210</strain>
    </source>
</reference>
<reference evidence="2" key="1">
    <citation type="journal article" date="2018" name="BMC Genomics">
        <title>Genomic insights into host adaptation between the wheat stripe rust pathogen (Puccinia striiformis f. sp. tritici) and the barley stripe rust pathogen (Puccinia striiformis f. sp. hordei).</title>
        <authorList>
            <person name="Xia C."/>
            <person name="Wang M."/>
            <person name="Yin C."/>
            <person name="Cornejo O.E."/>
            <person name="Hulbert S.H."/>
            <person name="Chen X."/>
        </authorList>
    </citation>
    <scope>NUCLEOTIDE SEQUENCE [LARGE SCALE GENOMIC DNA]</scope>
    <source>
        <strain evidence="2">93-210</strain>
    </source>
</reference>
<keyword evidence="2" id="KW-1185">Reference proteome</keyword>
<gene>
    <name evidence="1" type="ORF">MJO28_013206</name>
</gene>
<accession>A0ACC0DY43</accession>
<dbReference type="Proteomes" id="UP001060170">
    <property type="component" value="Chromosome 13"/>
</dbReference>
<dbReference type="EMBL" id="CM045877">
    <property type="protein sequence ID" value="KAI7940921.1"/>
    <property type="molecule type" value="Genomic_DNA"/>
</dbReference>
<reference evidence="1 2" key="3">
    <citation type="journal article" date="2022" name="Microbiol. Spectr.">
        <title>Folding features and dynamics of 3D genome architecture in plant fungal pathogens.</title>
        <authorList>
            <person name="Xia C."/>
        </authorList>
    </citation>
    <scope>NUCLEOTIDE SEQUENCE [LARGE SCALE GENOMIC DNA]</scope>
    <source>
        <strain evidence="1 2">93-210</strain>
    </source>
</reference>
<evidence type="ECO:0000313" key="2">
    <source>
        <dbReference type="Proteomes" id="UP001060170"/>
    </source>
</evidence>
<comment type="caution">
    <text evidence="1">The sequence shown here is derived from an EMBL/GenBank/DDBJ whole genome shotgun (WGS) entry which is preliminary data.</text>
</comment>